<dbReference type="Proteomes" id="UP000046393">
    <property type="component" value="Unplaced"/>
</dbReference>
<evidence type="ECO:0000313" key="1">
    <source>
        <dbReference type="Proteomes" id="UP000046393"/>
    </source>
</evidence>
<dbReference type="STRING" id="451379.A0A158R468"/>
<dbReference type="AlphaFoldDB" id="A0A158R468"/>
<sequence length="528" mass="60750">MRKCFVPKVFSYVFRRARCEWLRCNFPMRRGLIICWMWKKVIHIPRNKLSSSECAKNFTANYARKGVLNEEKKFITSFLPTTSSNYNNSEIIKSVMVSDHKAVATSISRNYQLKDGGNAVDEVVEPNSSRRYDIYKYESQVKEAKTIGVGIDDFNFDSERNVLIKYLKGQSGTKRSLLGLNVALFNQHRTSIIESLIELNKFVKTQCWRKNRNVQAYRATFESLFPSGKKFGTCLPVKLLFGDKTLVLNGLNPLVLKMPSAANESGRNDRNSPIIIGTFPVQLQQKQMIQVLLRSLVIHLCNCSVNTLFQYGPIEIITFLCPNNYASLISSTDREFTFVSNARRYQSWFFNQLFEVKRLKPLRGIPCSSFSPPIPLQKNMSYEKKLSLLNIRNGYLYPVSIKPKTEVKIGRCTLVSNLDEAYDVDSSYLVKPSEFLPQYSFWIQLIGRLNSRTRLLNHLVQWFPNLASELKVNVSSYGDVIDFDFAYLDDVFCIIRNELCKHPVLSKELHLHSAMYKMATETIGNFAD</sequence>
<accession>A0A158R468</accession>
<evidence type="ECO:0000313" key="2">
    <source>
        <dbReference type="WBParaSite" id="SMUV_0000250801-mRNA-1"/>
    </source>
</evidence>
<protein>
    <submittedName>
        <fullName evidence="2">RNA-directed DNA polymerase</fullName>
    </submittedName>
</protein>
<name>A0A158R468_9BILA</name>
<reference evidence="2" key="1">
    <citation type="submission" date="2016-04" db="UniProtKB">
        <authorList>
            <consortium name="WormBaseParasite"/>
        </authorList>
    </citation>
    <scope>IDENTIFICATION</scope>
</reference>
<keyword evidence="1" id="KW-1185">Reference proteome</keyword>
<organism evidence="1 2">
    <name type="scientific">Syphacia muris</name>
    <dbReference type="NCBI Taxonomy" id="451379"/>
    <lineage>
        <taxon>Eukaryota</taxon>
        <taxon>Metazoa</taxon>
        <taxon>Ecdysozoa</taxon>
        <taxon>Nematoda</taxon>
        <taxon>Chromadorea</taxon>
        <taxon>Rhabditida</taxon>
        <taxon>Spirurina</taxon>
        <taxon>Oxyuridomorpha</taxon>
        <taxon>Oxyuroidea</taxon>
        <taxon>Oxyuridae</taxon>
        <taxon>Syphacia</taxon>
    </lineage>
</organism>
<proteinExistence type="predicted"/>
<dbReference type="WBParaSite" id="SMUV_0000250801-mRNA-1">
    <property type="protein sequence ID" value="SMUV_0000250801-mRNA-1"/>
    <property type="gene ID" value="SMUV_0000250801"/>
</dbReference>